<protein>
    <submittedName>
        <fullName evidence="1">Uncharacterized protein</fullName>
    </submittedName>
</protein>
<gene>
    <name evidence="1" type="ORF">JTE90_005992</name>
</gene>
<reference evidence="1 2" key="1">
    <citation type="journal article" date="2022" name="Nat. Ecol. Evol.">
        <title>A masculinizing supergene underlies an exaggerated male reproductive morph in a spider.</title>
        <authorList>
            <person name="Hendrickx F."/>
            <person name="De Corte Z."/>
            <person name="Sonet G."/>
            <person name="Van Belleghem S.M."/>
            <person name="Kostlbacher S."/>
            <person name="Vangestel C."/>
        </authorList>
    </citation>
    <scope>NUCLEOTIDE SEQUENCE [LARGE SCALE GENOMIC DNA]</scope>
    <source>
        <strain evidence="1">W744_W776</strain>
    </source>
</reference>
<keyword evidence="2" id="KW-1185">Reference proteome</keyword>
<evidence type="ECO:0000313" key="2">
    <source>
        <dbReference type="Proteomes" id="UP000827092"/>
    </source>
</evidence>
<evidence type="ECO:0000313" key="1">
    <source>
        <dbReference type="EMBL" id="KAG8188639.1"/>
    </source>
</evidence>
<accession>A0AAV6UWR4</accession>
<name>A0AAV6UWR4_9ARAC</name>
<proteinExistence type="predicted"/>
<dbReference type="Proteomes" id="UP000827092">
    <property type="component" value="Unassembled WGS sequence"/>
</dbReference>
<dbReference type="AlphaFoldDB" id="A0AAV6UWR4"/>
<organism evidence="1 2">
    <name type="scientific">Oedothorax gibbosus</name>
    <dbReference type="NCBI Taxonomy" id="931172"/>
    <lineage>
        <taxon>Eukaryota</taxon>
        <taxon>Metazoa</taxon>
        <taxon>Ecdysozoa</taxon>
        <taxon>Arthropoda</taxon>
        <taxon>Chelicerata</taxon>
        <taxon>Arachnida</taxon>
        <taxon>Araneae</taxon>
        <taxon>Araneomorphae</taxon>
        <taxon>Entelegynae</taxon>
        <taxon>Araneoidea</taxon>
        <taxon>Linyphiidae</taxon>
        <taxon>Erigoninae</taxon>
        <taxon>Oedothorax</taxon>
    </lineage>
</organism>
<sequence>MIEGSFFGGPFDWCVVIKRCGQGFKRLSPSYEDPINALLVPIPPADEEAVRSFLADFEETLRGGNGPTTSEWEGHWENFHQLILKGSDEFIWRRSYPEFVLLISERGDDWSPMLLPPETRMKLEVSLLGSAHLSPASQASFSSTPFTMATTSTSSTIAPFLMEPVGAAGGSNLGSLLPLGDDWEENPFLSGTLAKPPGTISSHITSFNRRYKDQRFSLEEQSPPFRFRLQMYDTAELDTPANWWKHKSLEMDVGYVENSPLQKTLQRIVNYCWKDLKKRGASYQGLLFNYQS</sequence>
<comment type="caution">
    <text evidence="1">The sequence shown here is derived from an EMBL/GenBank/DDBJ whole genome shotgun (WGS) entry which is preliminary data.</text>
</comment>
<dbReference type="EMBL" id="JAFNEN010000235">
    <property type="protein sequence ID" value="KAG8188639.1"/>
    <property type="molecule type" value="Genomic_DNA"/>
</dbReference>